<proteinExistence type="predicted"/>
<evidence type="ECO:0000313" key="1">
    <source>
        <dbReference type="EMBL" id="SBT08125.1"/>
    </source>
</evidence>
<accession>A0A1A8XSQ8</accession>
<dbReference type="RefSeq" id="WP_186408084.1">
    <property type="nucleotide sequence ID" value="NZ_FLQX01000131.1"/>
</dbReference>
<dbReference type="Proteomes" id="UP000199169">
    <property type="component" value="Unassembled WGS sequence"/>
</dbReference>
<dbReference type="EMBL" id="FLQX01000131">
    <property type="protein sequence ID" value="SBT08125.1"/>
    <property type="molecule type" value="Genomic_DNA"/>
</dbReference>
<reference evidence="1 2" key="1">
    <citation type="submission" date="2016-06" db="EMBL/GenBank/DDBJ databases">
        <authorList>
            <person name="Kjaerup R.B."/>
            <person name="Dalgaard T.S."/>
            <person name="Juul-Madsen H.R."/>
        </authorList>
    </citation>
    <scope>NUCLEOTIDE SEQUENCE [LARGE SCALE GENOMIC DNA]</scope>
    <source>
        <strain evidence="1">3</strain>
    </source>
</reference>
<gene>
    <name evidence="1" type="ORF">ACCAA_530016</name>
</gene>
<protein>
    <submittedName>
        <fullName evidence="1">Uncharacterized protein</fullName>
    </submittedName>
</protein>
<name>A0A1A8XSQ8_9PROT</name>
<sequence length="133" mass="14581">MSYPDHQNDSRRSARGALLAALFSVVVTACAPNAWRPDPRYAAFLDQVQNKCGNERIGSREIGSRNSTSDLTQDAYFLDLTSRFYHGEIPRDDYANSLAGSYGGAADSVGIRCLLGLIPVPEAVPPSRMPRYQ</sequence>
<dbReference type="AlphaFoldDB" id="A0A1A8XSQ8"/>
<evidence type="ECO:0000313" key="2">
    <source>
        <dbReference type="Proteomes" id="UP000199169"/>
    </source>
</evidence>
<keyword evidence="2" id="KW-1185">Reference proteome</keyword>
<organism evidence="1 2">
    <name type="scientific">Candidatus Accumulibacter aalborgensis</name>
    <dbReference type="NCBI Taxonomy" id="1860102"/>
    <lineage>
        <taxon>Bacteria</taxon>
        <taxon>Pseudomonadati</taxon>
        <taxon>Pseudomonadota</taxon>
        <taxon>Betaproteobacteria</taxon>
        <taxon>Candidatus Accumulibacter</taxon>
    </lineage>
</organism>